<gene>
    <name evidence="2" type="ORF">VSH64_31435</name>
</gene>
<feature type="compositionally biased region" description="Basic and acidic residues" evidence="1">
    <location>
        <begin position="7"/>
        <end position="23"/>
    </location>
</feature>
<proteinExistence type="predicted"/>
<name>A0ABZ1HYX6_9PSEU</name>
<accession>A0ABZ1HYX6</accession>
<sequence>MLTSDPPRQERTEPFPLLRGRDLPDDDGFATGESSSAAKSTARTRSSW</sequence>
<reference evidence="2 3" key="1">
    <citation type="journal article" date="2015" name="Int. J. Syst. Evol. Microbiol.">
        <title>Amycolatopsis rhabdoformis sp. nov., an actinomycete isolated from a tropical forest soil.</title>
        <authorList>
            <person name="Souza W.R."/>
            <person name="Silva R.E."/>
            <person name="Goodfellow M."/>
            <person name="Busarakam K."/>
            <person name="Figueiro F.S."/>
            <person name="Ferreira D."/>
            <person name="Rodrigues-Filho E."/>
            <person name="Moraes L.A.B."/>
            <person name="Zucchi T.D."/>
        </authorList>
    </citation>
    <scope>NUCLEOTIDE SEQUENCE [LARGE SCALE GENOMIC DNA]</scope>
    <source>
        <strain evidence="2 3">NCIMB 14900</strain>
    </source>
</reference>
<dbReference type="EMBL" id="CP142149">
    <property type="protein sequence ID" value="WSE27357.1"/>
    <property type="molecule type" value="Genomic_DNA"/>
</dbReference>
<feature type="region of interest" description="Disordered" evidence="1">
    <location>
        <begin position="1"/>
        <end position="48"/>
    </location>
</feature>
<evidence type="ECO:0000256" key="1">
    <source>
        <dbReference type="SAM" id="MobiDB-lite"/>
    </source>
</evidence>
<evidence type="ECO:0000313" key="2">
    <source>
        <dbReference type="EMBL" id="WSE27357.1"/>
    </source>
</evidence>
<keyword evidence="3" id="KW-1185">Reference proteome</keyword>
<feature type="compositionally biased region" description="Low complexity" evidence="1">
    <location>
        <begin position="34"/>
        <end position="48"/>
    </location>
</feature>
<dbReference type="RefSeq" id="WP_326566368.1">
    <property type="nucleotide sequence ID" value="NZ_CP142149.1"/>
</dbReference>
<evidence type="ECO:0000313" key="3">
    <source>
        <dbReference type="Proteomes" id="UP001330812"/>
    </source>
</evidence>
<protein>
    <submittedName>
        <fullName evidence="2">Uncharacterized protein</fullName>
    </submittedName>
</protein>
<organism evidence="2 3">
    <name type="scientific">Amycolatopsis rhabdoformis</name>
    <dbReference type="NCBI Taxonomy" id="1448059"/>
    <lineage>
        <taxon>Bacteria</taxon>
        <taxon>Bacillati</taxon>
        <taxon>Actinomycetota</taxon>
        <taxon>Actinomycetes</taxon>
        <taxon>Pseudonocardiales</taxon>
        <taxon>Pseudonocardiaceae</taxon>
        <taxon>Amycolatopsis</taxon>
    </lineage>
</organism>
<dbReference type="Proteomes" id="UP001330812">
    <property type="component" value="Chromosome"/>
</dbReference>